<feature type="region of interest" description="Disordered" evidence="1">
    <location>
        <begin position="1"/>
        <end position="27"/>
    </location>
</feature>
<evidence type="ECO:0000313" key="3">
    <source>
        <dbReference type="Proteomes" id="UP000887116"/>
    </source>
</evidence>
<proteinExistence type="predicted"/>
<dbReference type="EMBL" id="BMAO01032018">
    <property type="protein sequence ID" value="GFQ79176.1"/>
    <property type="molecule type" value="Genomic_DNA"/>
</dbReference>
<dbReference type="AlphaFoldDB" id="A0A8X6KNP8"/>
<evidence type="ECO:0000313" key="2">
    <source>
        <dbReference type="EMBL" id="GFQ79176.1"/>
    </source>
</evidence>
<organism evidence="2 3">
    <name type="scientific">Trichonephila clavata</name>
    <name type="common">Joro spider</name>
    <name type="synonym">Nephila clavata</name>
    <dbReference type="NCBI Taxonomy" id="2740835"/>
    <lineage>
        <taxon>Eukaryota</taxon>
        <taxon>Metazoa</taxon>
        <taxon>Ecdysozoa</taxon>
        <taxon>Arthropoda</taxon>
        <taxon>Chelicerata</taxon>
        <taxon>Arachnida</taxon>
        <taxon>Araneae</taxon>
        <taxon>Araneomorphae</taxon>
        <taxon>Entelegynae</taxon>
        <taxon>Araneoidea</taxon>
        <taxon>Nephilidae</taxon>
        <taxon>Trichonephila</taxon>
    </lineage>
</organism>
<dbReference type="OrthoDB" id="10062343at2759"/>
<sequence length="72" mass="8611">MTTQQRKGATSQFKKNPEFHADPLRRERARDSIRSEVVKKMEADEDLKILARVRSKERLKSTRKRRTEEQVK</sequence>
<comment type="caution">
    <text evidence="2">The sequence shown here is derived from an EMBL/GenBank/DDBJ whole genome shotgun (WGS) entry which is preliminary data.</text>
</comment>
<gene>
    <name evidence="2" type="ORF">TNCT_189681</name>
</gene>
<reference evidence="2" key="1">
    <citation type="submission" date="2020-07" db="EMBL/GenBank/DDBJ databases">
        <title>Multicomponent nature underlies the extraordinary mechanical properties of spider dragline silk.</title>
        <authorList>
            <person name="Kono N."/>
            <person name="Nakamura H."/>
            <person name="Mori M."/>
            <person name="Yoshida Y."/>
            <person name="Ohtoshi R."/>
            <person name="Malay A.D."/>
            <person name="Moran D.A.P."/>
            <person name="Tomita M."/>
            <person name="Numata K."/>
            <person name="Arakawa K."/>
        </authorList>
    </citation>
    <scope>NUCLEOTIDE SEQUENCE</scope>
</reference>
<accession>A0A8X6KNP8</accession>
<feature type="compositionally biased region" description="Basic and acidic residues" evidence="1">
    <location>
        <begin position="15"/>
        <end position="27"/>
    </location>
</feature>
<keyword evidence="3" id="KW-1185">Reference proteome</keyword>
<feature type="compositionally biased region" description="Polar residues" evidence="1">
    <location>
        <begin position="1"/>
        <end position="14"/>
    </location>
</feature>
<dbReference type="Proteomes" id="UP000887116">
    <property type="component" value="Unassembled WGS sequence"/>
</dbReference>
<name>A0A8X6KNP8_TRICU</name>
<evidence type="ECO:0000256" key="1">
    <source>
        <dbReference type="SAM" id="MobiDB-lite"/>
    </source>
</evidence>
<protein>
    <submittedName>
        <fullName evidence="2">Uncharacterized protein</fullName>
    </submittedName>
</protein>